<evidence type="ECO:0000313" key="4">
    <source>
        <dbReference type="EMBL" id="GAI85382.1"/>
    </source>
</evidence>
<keyword evidence="3" id="KW-0998">Cell outer membrane</keyword>
<protein>
    <recommendedName>
        <fullName evidence="5">EF-hand domain-containing protein</fullName>
    </recommendedName>
</protein>
<evidence type="ECO:0008006" key="5">
    <source>
        <dbReference type="Google" id="ProtNLM"/>
    </source>
</evidence>
<dbReference type="EMBL" id="BARW01007174">
    <property type="protein sequence ID" value="GAI85382.1"/>
    <property type="molecule type" value="Genomic_DNA"/>
</dbReference>
<dbReference type="PROSITE" id="PS00018">
    <property type="entry name" value="EF_HAND_1"/>
    <property type="match status" value="1"/>
</dbReference>
<evidence type="ECO:0000256" key="2">
    <source>
        <dbReference type="ARBA" id="ARBA00023136"/>
    </source>
</evidence>
<organism evidence="4">
    <name type="scientific">marine sediment metagenome</name>
    <dbReference type="NCBI Taxonomy" id="412755"/>
    <lineage>
        <taxon>unclassified sequences</taxon>
        <taxon>metagenomes</taxon>
        <taxon>ecological metagenomes</taxon>
    </lineage>
</organism>
<evidence type="ECO:0000256" key="1">
    <source>
        <dbReference type="ARBA" id="ARBA00004442"/>
    </source>
</evidence>
<dbReference type="SUPFAM" id="SSF56935">
    <property type="entry name" value="Porins"/>
    <property type="match status" value="1"/>
</dbReference>
<dbReference type="Gene3D" id="2.40.170.20">
    <property type="entry name" value="TonB-dependent receptor, beta-barrel domain"/>
    <property type="match status" value="1"/>
</dbReference>
<comment type="caution">
    <text evidence="4">The sequence shown here is derived from an EMBL/GenBank/DDBJ whole genome shotgun (WGS) entry which is preliminary data.</text>
</comment>
<sequence length="281" mass="32254">MTMRFVPALPNTYTQFIAEDYGNVKGAEFTFTKRATEYLSGKFVYTLSQAKGTSSYELIAYYDYIANVPIDPVTGKAVPYPKGDYPLEFDQRHMLAAELNLAIPDQTGPMLGTIYPLHNLNINTLTSLSSGLPYTEKNTSQLIVGETNAERMPWNWITDLKIRKDFKQWNFKYAIFAEITNLFNIKNIINVYPETGKTDDNMKLSTFEGYMSSTWPPDVSRDDAIQSDHSKYDERRDFNNDGQLTSEEWYDSYKMAYADFLNSPYLYGEPIKIHVGFSVSF</sequence>
<comment type="subcellular location">
    <subcellularLocation>
        <location evidence="1">Cell outer membrane</location>
    </subcellularLocation>
</comment>
<dbReference type="InterPro" id="IPR018247">
    <property type="entry name" value="EF_Hand_1_Ca_BS"/>
</dbReference>
<dbReference type="AlphaFoldDB" id="X1RX69"/>
<reference evidence="4" key="1">
    <citation type="journal article" date="2014" name="Front. Microbiol.">
        <title>High frequency of phylogenetically diverse reductive dehalogenase-homologous genes in deep subseafloor sedimentary metagenomes.</title>
        <authorList>
            <person name="Kawai M."/>
            <person name="Futagami T."/>
            <person name="Toyoda A."/>
            <person name="Takaki Y."/>
            <person name="Nishi S."/>
            <person name="Hori S."/>
            <person name="Arai W."/>
            <person name="Tsubouchi T."/>
            <person name="Morono Y."/>
            <person name="Uchiyama I."/>
            <person name="Ito T."/>
            <person name="Fujiyama A."/>
            <person name="Inagaki F."/>
            <person name="Takami H."/>
        </authorList>
    </citation>
    <scope>NUCLEOTIDE SEQUENCE</scope>
    <source>
        <strain evidence="4">Expedition CK06-06</strain>
    </source>
</reference>
<gene>
    <name evidence="4" type="ORF">S12H4_14997</name>
</gene>
<dbReference type="GO" id="GO:0009279">
    <property type="term" value="C:cell outer membrane"/>
    <property type="evidence" value="ECO:0007669"/>
    <property type="project" value="UniProtKB-SubCell"/>
</dbReference>
<proteinExistence type="predicted"/>
<evidence type="ECO:0000256" key="3">
    <source>
        <dbReference type="ARBA" id="ARBA00023237"/>
    </source>
</evidence>
<name>X1RX69_9ZZZZ</name>
<keyword evidence="2" id="KW-0472">Membrane</keyword>
<accession>X1RX69</accession>
<dbReference type="InterPro" id="IPR036942">
    <property type="entry name" value="Beta-barrel_TonB_sf"/>
</dbReference>